<evidence type="ECO:0000313" key="17">
    <source>
        <dbReference type="Proteomes" id="UP000262825"/>
    </source>
</evidence>
<keyword evidence="8" id="KW-0254">Endocytosis</keyword>
<evidence type="ECO:0000256" key="10">
    <source>
        <dbReference type="ARBA" id="ARBA00023136"/>
    </source>
</evidence>
<dbReference type="EMBL" id="UFAJ01000150">
    <property type="protein sequence ID" value="SSD59484.1"/>
    <property type="molecule type" value="Genomic_DNA"/>
</dbReference>
<dbReference type="Gene3D" id="1.10.150.50">
    <property type="entry name" value="Transcription Factor, Ets-1"/>
    <property type="match status" value="1"/>
</dbReference>
<dbReference type="InterPro" id="IPR013761">
    <property type="entry name" value="SAM/pointed_sf"/>
</dbReference>
<dbReference type="GO" id="GO:0005886">
    <property type="term" value="C:plasma membrane"/>
    <property type="evidence" value="ECO:0007669"/>
    <property type="project" value="UniProtKB-SubCell"/>
</dbReference>
<evidence type="ECO:0000256" key="14">
    <source>
        <dbReference type="SAM" id="MobiDB-lite"/>
    </source>
</evidence>
<feature type="region of interest" description="Disordered" evidence="14">
    <location>
        <begin position="194"/>
        <end position="246"/>
    </location>
</feature>
<feature type="domain" description="SH3" evidence="15">
    <location>
        <begin position="376"/>
        <end position="438"/>
    </location>
</feature>
<feature type="domain" description="SH3" evidence="15">
    <location>
        <begin position="71"/>
        <end position="132"/>
    </location>
</feature>
<sequence>MTSFLGVYKAVYSYQPTTPDELAINEGDILYLLEKSTVDDWWTVKKRVIGTDVTEPVGLVPNNYVEPMQPIGQTVALYDYLQVQNPEEELKFKEGDVFDLYDENDPDWLLCKNVTNNEYGFVPGNYVEKRIPGAAPTPAAAASMAKPLPVVTTPANAISFPPPPQRIDRPSTSSITPITSDVVIHENDQAQQGYNTGAYEDDDFALPPPKPARPNGNNQEDDFLPAKPARPVSMAPSDNIYGNDDVNNADPYNRNINAASTQFHSWIIQEILGRKKVKCKLAIGNNTIFYTSSNADSVPEQWNVADLVSYDNEKKHLFLEFTNPPASLEFHTGNSKVADEIVAVLGELKGVYSSAGLKEVQNATASGKKAGGFGNGSKKQAKVLEDFIAEAPKEISVTSGEVVNVIDDTSSKNWTLVEIVDTGERGLVPADFLHNVSQLSSMMGSLKNKFTSASVSRRKSIFSKKKPTDSSWKDDAGQDYEGSNINNTRDRSSSNANKRSRARSFSRSDNNNNNNNNNNTAARDENDSKKSKQYPNPAKTRMWMDRTGSFKVEAEFVGCAEGKIHLHKVNGVKIAVPAEKLSDSDLCYVEKVTGFSLDRYKSSLSNDSDNAPVSNGGNNGGNNVNTAGMSAIDKERERRRRAKDREEREKDKQLREQELTELRKARQLLDQQREDLRYEKEQQERQRRMQESTEARELPPAKPPRPSTAASTPSVSSSNGKPKYDWFEFFLNCGVDVNSCQRYTINFDRESLTEDMLPEITAGMLRTLGLREGDIIRVMKYLDNKFGRIQEQQPQPSQTSAAGGMFSAPDGSLKINKTGGANLPTEKVRDSLLPTANASEQKSDAVSATIDDRAWTVKPAAATAATTAPAALKSEFQNSMQDLLDLKPLEPAKAPTPIPLKELEAIKTGTQSAQEPKYTPTATVNNPPETSLSPVKTGGIAPLNPFKTGGNNILPIMVMPIVTGGVGMMPQTTFGTLNPALTGGAFNPALTGGVLNPALTGGALNPALTGGALNPALTGGMPQTTFGALKPIATGGNAVILPVQKTGGGLVPINTGGLMPQTTFGASAPQVTGGLPQPSFANNFAVSSQLTGGANGTIPQTSFTNNNLAFQQRTGGAMPQTSFGQSAVAPVLTGGLPQTTFGNTMNPVLTGGASALTGGANIMPQTSFGVPLLTGGANIMPQTSFGALTTNGNMNPALTGGMNPALTGGMNPAFTGGMNPAFTGNMNPALTGGMNPALTGGIMAPQATNTGFIPQSNFGITLQKTGGIAPMPQTSFGTSQVGGGVNNDLSASLSNMNIYNHQQPIQSQPTGFGFGNGPQQQQQQQQQANLFNATPDNPFGFQ</sequence>
<keyword evidence="9" id="KW-0967">Endosome</keyword>
<dbReference type="Gene3D" id="2.30.30.40">
    <property type="entry name" value="SH3 Domains"/>
    <property type="match status" value="3"/>
</dbReference>
<comment type="subcellular location">
    <subcellularLocation>
        <location evidence="3">Cell membrane</location>
        <topology evidence="3">Peripheral membrane protein</topology>
        <orientation evidence="3">Cytoplasmic side</orientation>
    </subcellularLocation>
    <subcellularLocation>
        <location evidence="2">Cytoplasm</location>
        <location evidence="2">Cytoskeleton</location>
        <location evidence="2">Actin patch</location>
    </subcellularLocation>
    <subcellularLocation>
        <location evidence="1">Endosome membrane</location>
        <topology evidence="1">Peripheral membrane protein</topology>
        <orientation evidence="1">Cytoplasmic side</orientation>
    </subcellularLocation>
</comment>
<feature type="compositionally biased region" description="Low complexity" evidence="14">
    <location>
        <begin position="505"/>
        <end position="521"/>
    </location>
</feature>
<keyword evidence="12" id="KW-0963">Cytoplasm</keyword>
<dbReference type="PROSITE" id="PS50002">
    <property type="entry name" value="SH3"/>
    <property type="match status" value="3"/>
</dbReference>
<evidence type="ECO:0000256" key="6">
    <source>
        <dbReference type="ARBA" id="ARBA00022443"/>
    </source>
</evidence>
<dbReference type="InterPro" id="IPR035800">
    <property type="entry name" value="Sla1_SH3_1"/>
</dbReference>
<dbReference type="InterPro" id="IPR056996">
    <property type="entry name" value="PH_SLA1"/>
</dbReference>
<evidence type="ECO:0000256" key="5">
    <source>
        <dbReference type="ARBA" id="ARBA00020357"/>
    </source>
</evidence>
<feature type="region of interest" description="Disordered" evidence="14">
    <location>
        <begin position="673"/>
        <end position="719"/>
    </location>
</feature>
<dbReference type="Proteomes" id="UP000262825">
    <property type="component" value="Unassembled WGS sequence"/>
</dbReference>
<dbReference type="Pfam" id="PF03983">
    <property type="entry name" value="SHD1"/>
    <property type="match status" value="1"/>
</dbReference>
<evidence type="ECO:0000256" key="8">
    <source>
        <dbReference type="ARBA" id="ARBA00022583"/>
    </source>
</evidence>
<dbReference type="Pfam" id="PF00018">
    <property type="entry name" value="SH3_1"/>
    <property type="match status" value="2"/>
</dbReference>
<dbReference type="Gene3D" id="2.30.30.700">
    <property type="entry name" value="SLA1 homology domain 1"/>
    <property type="match status" value="1"/>
</dbReference>
<dbReference type="InterPro" id="IPR011049">
    <property type="entry name" value="Serralysin-like_metalloprot_C"/>
</dbReference>
<feature type="compositionally biased region" description="Basic and acidic residues" evidence="14">
    <location>
        <begin position="673"/>
        <end position="699"/>
    </location>
</feature>
<feature type="compositionally biased region" description="Polar residues" evidence="14">
    <location>
        <begin position="910"/>
        <end position="934"/>
    </location>
</feature>
<dbReference type="VEuPathDB" id="FungiDB:SCODWIG_01245"/>
<feature type="domain" description="SH3" evidence="15">
    <location>
        <begin position="3"/>
        <end position="70"/>
    </location>
</feature>
<evidence type="ECO:0000256" key="12">
    <source>
        <dbReference type="ARBA" id="ARBA00023212"/>
    </source>
</evidence>
<dbReference type="GO" id="GO:0030833">
    <property type="term" value="P:regulation of actin filament polymerization"/>
    <property type="evidence" value="ECO:0007669"/>
    <property type="project" value="TreeGrafter"/>
</dbReference>
<comment type="similarity">
    <text evidence="4">Belongs to the SLA1 family.</text>
</comment>
<dbReference type="PRINTS" id="PR00452">
    <property type="entry name" value="SH3DOMAIN"/>
</dbReference>
<reference evidence="17" key="1">
    <citation type="submission" date="2018-06" db="EMBL/GenBank/DDBJ databases">
        <authorList>
            <person name="Guldener U."/>
        </authorList>
    </citation>
    <scope>NUCLEOTIDE SEQUENCE [LARGE SCALE GENOMIC DNA]</scope>
    <source>
        <strain evidence="17">UTAD17</strain>
    </source>
</reference>
<evidence type="ECO:0000256" key="1">
    <source>
        <dbReference type="ARBA" id="ARBA00004125"/>
    </source>
</evidence>
<feature type="region of interest" description="Disordered" evidence="14">
    <location>
        <begin position="600"/>
        <end position="656"/>
    </location>
</feature>
<dbReference type="CDD" id="cd11773">
    <property type="entry name" value="SH3_Sla1p_1"/>
    <property type="match status" value="1"/>
</dbReference>
<proteinExistence type="inferred from homology"/>
<gene>
    <name evidence="16" type="ORF">SCODWIG_01245</name>
</gene>
<dbReference type="GO" id="GO:0030674">
    <property type="term" value="F:protein-macromolecule adaptor activity"/>
    <property type="evidence" value="ECO:0007669"/>
    <property type="project" value="InterPro"/>
</dbReference>
<evidence type="ECO:0000256" key="4">
    <source>
        <dbReference type="ARBA" id="ARBA00007948"/>
    </source>
</evidence>
<dbReference type="GO" id="GO:0003779">
    <property type="term" value="F:actin binding"/>
    <property type="evidence" value="ECO:0007669"/>
    <property type="project" value="UniProtKB-KW"/>
</dbReference>
<keyword evidence="7" id="KW-1003">Cell membrane</keyword>
<dbReference type="FunFam" id="1.10.150.50:FF:000094">
    <property type="entry name" value="Actin cytoskeleton-regulatory complex protein SLA1"/>
    <property type="match status" value="1"/>
</dbReference>
<dbReference type="InterPro" id="IPR007131">
    <property type="entry name" value="SHD1"/>
</dbReference>
<protein>
    <recommendedName>
        <fullName evidence="5">Actin cytoskeleton-regulatory complex protein SLA1</fullName>
    </recommendedName>
</protein>
<feature type="compositionally biased region" description="Basic residues" evidence="14">
    <location>
        <begin position="456"/>
        <end position="465"/>
    </location>
</feature>
<dbReference type="GO" id="GO:0043130">
    <property type="term" value="F:ubiquitin binding"/>
    <property type="evidence" value="ECO:0007669"/>
    <property type="project" value="InterPro"/>
</dbReference>
<keyword evidence="10" id="KW-0472">Membrane</keyword>
<dbReference type="CDD" id="cd09532">
    <property type="entry name" value="SAM_SLA1_fungal"/>
    <property type="match status" value="1"/>
</dbReference>
<name>A0A376B4T0_9ASCO</name>
<dbReference type="GO" id="GO:0005634">
    <property type="term" value="C:nucleus"/>
    <property type="evidence" value="ECO:0007669"/>
    <property type="project" value="TreeGrafter"/>
</dbReference>
<dbReference type="SUPFAM" id="SSF51120">
    <property type="entry name" value="beta-Roll"/>
    <property type="match status" value="1"/>
</dbReference>
<feature type="compositionally biased region" description="Low complexity" evidence="14">
    <location>
        <begin position="707"/>
        <end position="718"/>
    </location>
</feature>
<dbReference type="Pfam" id="PF24081">
    <property type="entry name" value="PH_SLA1"/>
    <property type="match status" value="1"/>
</dbReference>
<dbReference type="PANTHER" id="PTHR15735">
    <property type="entry name" value="FCH AND DOUBLE SH3 DOMAINS PROTEIN"/>
    <property type="match status" value="1"/>
</dbReference>
<evidence type="ECO:0000256" key="9">
    <source>
        <dbReference type="ARBA" id="ARBA00022753"/>
    </source>
</evidence>
<dbReference type="GO" id="GO:0000147">
    <property type="term" value="P:actin cortical patch assembly"/>
    <property type="evidence" value="ECO:0007669"/>
    <property type="project" value="TreeGrafter"/>
</dbReference>
<feature type="compositionally biased region" description="Basic and acidic residues" evidence="14">
    <location>
        <begin position="466"/>
        <end position="476"/>
    </location>
</feature>
<evidence type="ECO:0000256" key="2">
    <source>
        <dbReference type="ARBA" id="ARBA00004134"/>
    </source>
</evidence>
<dbReference type="PANTHER" id="PTHR15735:SF19">
    <property type="entry name" value="ACTIN CYTOSKELETON-REGULATORY COMPLEX PROTEIN SLA1"/>
    <property type="match status" value="1"/>
</dbReference>
<feature type="compositionally biased region" description="Basic and acidic residues" evidence="14">
    <location>
        <begin position="643"/>
        <end position="656"/>
    </location>
</feature>
<evidence type="ECO:0000256" key="7">
    <source>
        <dbReference type="ARBA" id="ARBA00022475"/>
    </source>
</evidence>
<dbReference type="GO" id="GO:0006897">
    <property type="term" value="P:endocytosis"/>
    <property type="evidence" value="ECO:0007669"/>
    <property type="project" value="UniProtKB-KW"/>
</dbReference>
<evidence type="ECO:0000256" key="3">
    <source>
        <dbReference type="ARBA" id="ARBA00004413"/>
    </source>
</evidence>
<feature type="region of interest" description="Disordered" evidence="14">
    <location>
        <begin position="456"/>
        <end position="542"/>
    </location>
</feature>
<evidence type="ECO:0000256" key="13">
    <source>
        <dbReference type="PROSITE-ProRule" id="PRU00192"/>
    </source>
</evidence>
<keyword evidence="17" id="KW-1185">Reference proteome</keyword>
<evidence type="ECO:0000313" key="16">
    <source>
        <dbReference type="EMBL" id="SSD59484.1"/>
    </source>
</evidence>
<dbReference type="Pfam" id="PF14604">
    <property type="entry name" value="SH3_9"/>
    <property type="match status" value="1"/>
</dbReference>
<dbReference type="SUPFAM" id="SSF50044">
    <property type="entry name" value="SH3-domain"/>
    <property type="match status" value="3"/>
</dbReference>
<organism evidence="16 17">
    <name type="scientific">Saccharomycodes ludwigii</name>
    <dbReference type="NCBI Taxonomy" id="36035"/>
    <lineage>
        <taxon>Eukaryota</taxon>
        <taxon>Fungi</taxon>
        <taxon>Dikarya</taxon>
        <taxon>Ascomycota</taxon>
        <taxon>Saccharomycotina</taxon>
        <taxon>Saccharomycetes</taxon>
        <taxon>Saccharomycodales</taxon>
        <taxon>Saccharomycodaceae</taxon>
        <taxon>Saccharomycodes</taxon>
    </lineage>
</organism>
<feature type="region of interest" description="Disordered" evidence="14">
    <location>
        <begin position="910"/>
        <end position="937"/>
    </location>
</feature>
<dbReference type="InterPro" id="IPR036028">
    <property type="entry name" value="SH3-like_dom_sf"/>
</dbReference>
<keyword evidence="12" id="KW-0206">Cytoskeleton</keyword>
<feature type="region of interest" description="Disordered" evidence="14">
    <location>
        <begin position="1303"/>
        <end position="1327"/>
    </location>
</feature>
<dbReference type="InterPro" id="IPR001452">
    <property type="entry name" value="SH3_domain"/>
</dbReference>
<accession>A0A376B4T0</accession>
<dbReference type="GO" id="GO:0030479">
    <property type="term" value="C:actin cortical patch"/>
    <property type="evidence" value="ECO:0007669"/>
    <property type="project" value="UniProtKB-SubCell"/>
</dbReference>
<dbReference type="GO" id="GO:0042802">
    <property type="term" value="F:identical protein binding"/>
    <property type="evidence" value="ECO:0007669"/>
    <property type="project" value="InterPro"/>
</dbReference>
<dbReference type="SMART" id="SM00326">
    <property type="entry name" value="SH3"/>
    <property type="match status" value="3"/>
</dbReference>
<keyword evidence="11" id="KW-0009">Actin-binding</keyword>
<evidence type="ECO:0000259" key="15">
    <source>
        <dbReference type="PROSITE" id="PS50002"/>
    </source>
</evidence>
<evidence type="ECO:0000256" key="11">
    <source>
        <dbReference type="ARBA" id="ARBA00023203"/>
    </source>
</evidence>
<dbReference type="GO" id="GO:0010008">
    <property type="term" value="C:endosome membrane"/>
    <property type="evidence" value="ECO:0007669"/>
    <property type="project" value="UniProtKB-SubCell"/>
</dbReference>
<keyword evidence="6 13" id="KW-0728">SH3 domain</keyword>
<feature type="compositionally biased region" description="Polar residues" evidence="14">
    <location>
        <begin position="602"/>
        <end position="613"/>
    </location>
</feature>